<dbReference type="AlphaFoldDB" id="A0A1H4C454"/>
<sequence length="395" mass="44744">MKNRFLILLFILIGWKLSAQDTTDLWLKAKRNPNLGRHKYLELKLHTGVHLYEGDELTNILDHGYNALELRMGWMSTGKQEWQRVFNYPSYGLGFYTGDIGNATILGKPSGVYGFFFVPVHRRPKNHYEIGLSLGLTYDLNPYNPQTNPLNDAISSKFDLYFNLSFAGVRRLSQALDLLYGIDLTHFSNGRTHMPNLGLNMAGPHIGIRYHYNTIKSIVKQQIDSSFTVPVRPTFITTPVGPVKHSHELDLYAAIGFVQLSKDENVDATYCTASLVLDYFYRLSHTSSIGIGVDGFYDGSLGYLYAKKYGNVKATDKMLMGFHLAYMLHIQKFALVAEPGVNPVRRDNEKSLFFARLALRYHIAKYGFVQIGLKTVDGFVADWVEWGGGGRLFVK</sequence>
<name>A0A1H4C454_9BACT</name>
<proteinExistence type="predicted"/>
<dbReference type="EMBL" id="FNRL01000009">
    <property type="protein sequence ID" value="SEA54862.1"/>
    <property type="molecule type" value="Genomic_DNA"/>
</dbReference>
<dbReference type="Proteomes" id="UP000199656">
    <property type="component" value="Unassembled WGS sequence"/>
</dbReference>
<dbReference type="STRING" id="408074.SAMN05660909_02425"/>
<dbReference type="Pfam" id="PF09411">
    <property type="entry name" value="PagL"/>
    <property type="match status" value="1"/>
</dbReference>
<evidence type="ECO:0008006" key="3">
    <source>
        <dbReference type="Google" id="ProtNLM"/>
    </source>
</evidence>
<protein>
    <recommendedName>
        <fullName evidence="3">Acyloxyacyl hydrolase</fullName>
    </recommendedName>
</protein>
<dbReference type="Gene3D" id="2.40.160.20">
    <property type="match status" value="1"/>
</dbReference>
<dbReference type="InterPro" id="IPR018550">
    <property type="entry name" value="Lipid-A_deacylase-rel"/>
</dbReference>
<dbReference type="OrthoDB" id="627554at2"/>
<reference evidence="2" key="1">
    <citation type="submission" date="2016-10" db="EMBL/GenBank/DDBJ databases">
        <authorList>
            <person name="Varghese N."/>
            <person name="Submissions S."/>
        </authorList>
    </citation>
    <scope>NUCLEOTIDE SEQUENCE [LARGE SCALE GENOMIC DNA]</scope>
    <source>
        <strain evidence="2">DSM 23920</strain>
    </source>
</reference>
<gene>
    <name evidence="1" type="ORF">SAMN05660909_02425</name>
</gene>
<accession>A0A1H4C454</accession>
<keyword evidence="2" id="KW-1185">Reference proteome</keyword>
<evidence type="ECO:0000313" key="2">
    <source>
        <dbReference type="Proteomes" id="UP000199656"/>
    </source>
</evidence>
<organism evidence="1 2">
    <name type="scientific">Chitinophaga terrae</name>
    <name type="common">ex Kim and Jung 2007</name>
    <dbReference type="NCBI Taxonomy" id="408074"/>
    <lineage>
        <taxon>Bacteria</taxon>
        <taxon>Pseudomonadati</taxon>
        <taxon>Bacteroidota</taxon>
        <taxon>Chitinophagia</taxon>
        <taxon>Chitinophagales</taxon>
        <taxon>Chitinophagaceae</taxon>
        <taxon>Chitinophaga</taxon>
    </lineage>
</organism>
<dbReference type="RefSeq" id="WP_089761925.1">
    <property type="nucleotide sequence ID" value="NZ_BKAT01000039.1"/>
</dbReference>
<evidence type="ECO:0000313" key="1">
    <source>
        <dbReference type="EMBL" id="SEA54862.1"/>
    </source>
</evidence>